<dbReference type="RefSeq" id="WP_183697012.1">
    <property type="nucleotide sequence ID" value="NZ_JACICA010000007.1"/>
</dbReference>
<organism evidence="1 2">
    <name type="scientific">Alloprevotella rava</name>
    <dbReference type="NCBI Taxonomy" id="671218"/>
    <lineage>
        <taxon>Bacteria</taxon>
        <taxon>Pseudomonadati</taxon>
        <taxon>Bacteroidota</taxon>
        <taxon>Bacteroidia</taxon>
        <taxon>Bacteroidales</taxon>
        <taxon>Prevotellaceae</taxon>
        <taxon>Alloprevotella</taxon>
    </lineage>
</organism>
<dbReference type="PANTHER" id="PTHR36456">
    <property type="entry name" value="UPF0232 PROTEIN SCO3875"/>
    <property type="match status" value="1"/>
</dbReference>
<gene>
    <name evidence="1" type="ORF">FHS60_001536</name>
</gene>
<sequence length="96" mass="11166">MERIKEESLGSIVARFLKETGLQTQLNQYRLKQAWPIITGELVKSKTQDLYIKNQTLYVKLRSPVLRSELSLRKQELKTQLNAYVQAQVISDIVFV</sequence>
<dbReference type="Pfam" id="PF05258">
    <property type="entry name" value="DciA"/>
    <property type="match status" value="1"/>
</dbReference>
<dbReference type="InterPro" id="IPR007922">
    <property type="entry name" value="DciA-like"/>
</dbReference>
<dbReference type="AlphaFoldDB" id="A0A7W5UKB0"/>
<comment type="caution">
    <text evidence="1">The sequence shown here is derived from an EMBL/GenBank/DDBJ whole genome shotgun (WGS) entry which is preliminary data.</text>
</comment>
<dbReference type="Proteomes" id="UP000541425">
    <property type="component" value="Unassembled WGS sequence"/>
</dbReference>
<evidence type="ECO:0008006" key="3">
    <source>
        <dbReference type="Google" id="ProtNLM"/>
    </source>
</evidence>
<protein>
    <recommendedName>
        <fullName evidence="3">DUF721 domain-containing protein</fullName>
    </recommendedName>
</protein>
<evidence type="ECO:0000313" key="1">
    <source>
        <dbReference type="EMBL" id="MBB3703063.1"/>
    </source>
</evidence>
<accession>A0A7W5UKB0</accession>
<reference evidence="1 2" key="1">
    <citation type="submission" date="2020-08" db="EMBL/GenBank/DDBJ databases">
        <title>Genomic Encyclopedia of Type Strains, Phase IV (KMG-IV): sequencing the most valuable type-strain genomes for metagenomic binning, comparative biology and taxonomic classification.</title>
        <authorList>
            <person name="Goeker M."/>
        </authorList>
    </citation>
    <scope>NUCLEOTIDE SEQUENCE [LARGE SCALE GENOMIC DNA]</scope>
    <source>
        <strain evidence="1 2">DSM 22548</strain>
    </source>
</reference>
<evidence type="ECO:0000313" key="2">
    <source>
        <dbReference type="Proteomes" id="UP000541425"/>
    </source>
</evidence>
<dbReference type="PANTHER" id="PTHR36456:SF1">
    <property type="entry name" value="UPF0232 PROTEIN SCO3875"/>
    <property type="match status" value="1"/>
</dbReference>
<name>A0A7W5UKB0_9BACT</name>
<proteinExistence type="predicted"/>
<dbReference type="EMBL" id="JACICA010000007">
    <property type="protein sequence ID" value="MBB3703063.1"/>
    <property type="molecule type" value="Genomic_DNA"/>
</dbReference>